<dbReference type="AlphaFoldDB" id="A0A915EK90"/>
<feature type="compositionally biased region" description="Low complexity" evidence="2">
    <location>
        <begin position="261"/>
        <end position="273"/>
    </location>
</feature>
<feature type="compositionally biased region" description="Acidic residues" evidence="2">
    <location>
        <begin position="364"/>
        <end position="374"/>
    </location>
</feature>
<evidence type="ECO:0000256" key="2">
    <source>
        <dbReference type="SAM" id="MobiDB-lite"/>
    </source>
</evidence>
<feature type="coiled-coil region" evidence="1">
    <location>
        <begin position="73"/>
        <end position="100"/>
    </location>
</feature>
<feature type="compositionally biased region" description="Polar residues" evidence="2">
    <location>
        <begin position="234"/>
        <end position="246"/>
    </location>
</feature>
<sequence length="374" mass="42680">MEVTFHDYHNRQGRVTVNDDPSTIDLIEAIAHRLGSYASAEKFSRSPYMSSVNDLREELLKTKKAHSMALRDNSFMRTKLRIAEKECKRKEKEIGNLLSSDQANSSKYEEENEYLLSDRNVAKAAENRHMLGKMETECNRLKNHLSQRRVLARKAQYMEIIDRLTEENMELRRILGEYEKNNKDNDLLIREAMHLDKHFQDSQAKIPAARSTSDQGRRKADKKEISATHAYYSEHSNNGLNGSIDSHFSEQKPSPSDKRSAASSKRALAFRSAKSLDEERSVMELRADRRPELPSMYRNMSSDTSGSSSNQKAEVIVINNEGVQSSFLIDENGHVLEEEDVSSGNDSIYKLDTKQVEHESEVNSSDEDAANIKN</sequence>
<dbReference type="Proteomes" id="UP000887574">
    <property type="component" value="Unplaced"/>
</dbReference>
<evidence type="ECO:0000313" key="4">
    <source>
        <dbReference type="WBParaSite" id="jg7627.2"/>
    </source>
</evidence>
<feature type="compositionally biased region" description="Basic and acidic residues" evidence="2">
    <location>
        <begin position="349"/>
        <end position="361"/>
    </location>
</feature>
<feature type="region of interest" description="Disordered" evidence="2">
    <location>
        <begin position="199"/>
        <end position="273"/>
    </location>
</feature>
<proteinExistence type="predicted"/>
<feature type="coiled-coil region" evidence="1">
    <location>
        <begin position="154"/>
        <end position="181"/>
    </location>
</feature>
<feature type="compositionally biased region" description="Basic and acidic residues" evidence="2">
    <location>
        <begin position="247"/>
        <end position="260"/>
    </location>
</feature>
<feature type="region of interest" description="Disordered" evidence="2">
    <location>
        <begin position="337"/>
        <end position="374"/>
    </location>
</feature>
<keyword evidence="1" id="KW-0175">Coiled coil</keyword>
<evidence type="ECO:0000313" key="3">
    <source>
        <dbReference type="Proteomes" id="UP000887574"/>
    </source>
</evidence>
<name>A0A915EK90_9BILA</name>
<reference evidence="4" key="1">
    <citation type="submission" date="2022-11" db="UniProtKB">
        <authorList>
            <consortium name="WormBaseParasite"/>
        </authorList>
    </citation>
    <scope>IDENTIFICATION</scope>
</reference>
<organism evidence="3 4">
    <name type="scientific">Ditylenchus dipsaci</name>
    <dbReference type="NCBI Taxonomy" id="166011"/>
    <lineage>
        <taxon>Eukaryota</taxon>
        <taxon>Metazoa</taxon>
        <taxon>Ecdysozoa</taxon>
        <taxon>Nematoda</taxon>
        <taxon>Chromadorea</taxon>
        <taxon>Rhabditida</taxon>
        <taxon>Tylenchina</taxon>
        <taxon>Tylenchomorpha</taxon>
        <taxon>Sphaerularioidea</taxon>
        <taxon>Anguinidae</taxon>
        <taxon>Anguininae</taxon>
        <taxon>Ditylenchus</taxon>
    </lineage>
</organism>
<accession>A0A915EK90</accession>
<evidence type="ECO:0000256" key="1">
    <source>
        <dbReference type="SAM" id="Coils"/>
    </source>
</evidence>
<dbReference type="WBParaSite" id="jg7627.2">
    <property type="protein sequence ID" value="jg7627.2"/>
    <property type="gene ID" value="jg7627"/>
</dbReference>
<keyword evidence="3" id="KW-1185">Reference proteome</keyword>
<protein>
    <submittedName>
        <fullName evidence="4">Uncharacterized protein</fullName>
    </submittedName>
</protein>
<feature type="compositionally biased region" description="Basic and acidic residues" evidence="2">
    <location>
        <begin position="215"/>
        <end position="226"/>
    </location>
</feature>